<evidence type="ECO:0000313" key="2">
    <source>
        <dbReference type="Proteomes" id="UP000785200"/>
    </source>
</evidence>
<reference evidence="1" key="1">
    <citation type="submission" date="2019-07" db="EMBL/GenBank/DDBJ databases">
        <title>Hyphodiscus hymeniophilus genome sequencing and assembly.</title>
        <authorList>
            <person name="Kramer G."/>
            <person name="Nodwell J."/>
        </authorList>
    </citation>
    <scope>NUCLEOTIDE SEQUENCE</scope>
    <source>
        <strain evidence="1">ATCC 34498</strain>
    </source>
</reference>
<dbReference type="AlphaFoldDB" id="A0A9P7AVQ2"/>
<dbReference type="CDD" id="cd14825">
    <property type="entry name" value="TRAPPC2_sedlin"/>
    <property type="match status" value="1"/>
</dbReference>
<accession>A0A9P7AVQ2</accession>
<dbReference type="PANTHER" id="PTHR12403">
    <property type="entry name" value="TRAFFICKING PROTEIN PARTICLE COMPLEX SUBUNIT 2"/>
    <property type="match status" value="1"/>
</dbReference>
<dbReference type="Proteomes" id="UP000785200">
    <property type="component" value="Unassembled WGS sequence"/>
</dbReference>
<name>A0A9P7AVQ2_9HELO</name>
<protein>
    <submittedName>
        <fullName evidence="1">Transport particle 20 kDa subunit</fullName>
    </submittedName>
</protein>
<dbReference type="InterPro" id="IPR006722">
    <property type="entry name" value="Sedlin"/>
</dbReference>
<evidence type="ECO:0000313" key="1">
    <source>
        <dbReference type="EMBL" id="KAG0647669.1"/>
    </source>
</evidence>
<dbReference type="InterPro" id="IPR011012">
    <property type="entry name" value="Longin-like_dom_sf"/>
</dbReference>
<gene>
    <name evidence="1" type="ORF">D0Z07_6752</name>
</gene>
<dbReference type="Pfam" id="PF04628">
    <property type="entry name" value="Sedlin_N"/>
    <property type="match status" value="1"/>
</dbReference>
<dbReference type="EMBL" id="VNKQ01000012">
    <property type="protein sequence ID" value="KAG0647669.1"/>
    <property type="molecule type" value="Genomic_DNA"/>
</dbReference>
<organism evidence="1 2">
    <name type="scientific">Hyphodiscus hymeniophilus</name>
    <dbReference type="NCBI Taxonomy" id="353542"/>
    <lineage>
        <taxon>Eukaryota</taxon>
        <taxon>Fungi</taxon>
        <taxon>Dikarya</taxon>
        <taxon>Ascomycota</taxon>
        <taxon>Pezizomycotina</taxon>
        <taxon>Leotiomycetes</taxon>
        <taxon>Helotiales</taxon>
        <taxon>Hyphodiscaceae</taxon>
        <taxon>Hyphodiscus</taxon>
    </lineage>
</organism>
<proteinExistence type="predicted"/>
<dbReference type="GO" id="GO:0006888">
    <property type="term" value="P:endoplasmic reticulum to Golgi vesicle-mediated transport"/>
    <property type="evidence" value="ECO:0007669"/>
    <property type="project" value="InterPro"/>
</dbReference>
<dbReference type="Gene3D" id="3.30.450.70">
    <property type="match status" value="1"/>
</dbReference>
<dbReference type="SUPFAM" id="SSF64356">
    <property type="entry name" value="SNARE-like"/>
    <property type="match status" value="1"/>
</dbReference>
<sequence>MSYYFAILGTQDNPLFEYEFGTSKQGGDGVARFAEQARHMNQFIVHSSLDIVEEVQWGTGQMYLKRIDRFYNNYVSCWITAGNVKFLLLHSPSQPSTTNPSRASTSIAANPESPATEEAIKAFFTEVYENWIKTIMSPFYQVNMEVKSPVFRSRVVAAGKKFL</sequence>
<dbReference type="OrthoDB" id="10252102at2759"/>
<keyword evidence="2" id="KW-1185">Reference proteome</keyword>
<dbReference type="GO" id="GO:0005737">
    <property type="term" value="C:cytoplasm"/>
    <property type="evidence" value="ECO:0007669"/>
    <property type="project" value="GOC"/>
</dbReference>
<comment type="caution">
    <text evidence="1">The sequence shown here is derived from an EMBL/GenBank/DDBJ whole genome shotgun (WGS) entry which is preliminary data.</text>
</comment>